<keyword evidence="8" id="KW-1185">Reference proteome</keyword>
<evidence type="ECO:0000313" key="8">
    <source>
        <dbReference type="Proteomes" id="UP000429958"/>
    </source>
</evidence>
<gene>
    <name evidence="7" type="ORF">FYJ39_12900</name>
</gene>
<accession>A0A7X2TDS7</accession>
<evidence type="ECO:0000313" key="7">
    <source>
        <dbReference type="EMBL" id="MSS37448.1"/>
    </source>
</evidence>
<dbReference type="EMBL" id="VUMD01000011">
    <property type="protein sequence ID" value="MSS37448.1"/>
    <property type="molecule type" value="Genomic_DNA"/>
</dbReference>
<feature type="transmembrane region" description="Helical" evidence="6">
    <location>
        <begin position="128"/>
        <end position="150"/>
    </location>
</feature>
<name>A0A7X2TDS7_9CLOT</name>
<dbReference type="AlphaFoldDB" id="A0A7X2TDS7"/>
<feature type="transmembrane region" description="Helical" evidence="6">
    <location>
        <begin position="20"/>
        <end position="43"/>
    </location>
</feature>
<dbReference type="GO" id="GO:0005886">
    <property type="term" value="C:plasma membrane"/>
    <property type="evidence" value="ECO:0007669"/>
    <property type="project" value="UniProtKB-SubCell"/>
</dbReference>
<feature type="transmembrane region" description="Helical" evidence="6">
    <location>
        <begin position="207"/>
        <end position="227"/>
    </location>
</feature>
<dbReference type="NCBIfam" id="TIGR00765">
    <property type="entry name" value="yihY_not_rbn"/>
    <property type="match status" value="1"/>
</dbReference>
<comment type="subcellular location">
    <subcellularLocation>
        <location evidence="1">Cell membrane</location>
        <topology evidence="1">Multi-pass membrane protein</topology>
    </subcellularLocation>
</comment>
<dbReference type="Pfam" id="PF03631">
    <property type="entry name" value="Virul_fac_BrkB"/>
    <property type="match status" value="1"/>
</dbReference>
<sequence length="283" mass="32263">MWGLIVEGKKIYDKFAEDEMTVYAAQVSFFIILSVVPFIMLLITAVQMIPSISNAMFTELIVGLVPVDYKSLAFRLVNDLSLKSPATMVSVTAVTALWSAGRGMFSVARGLNRVNGYGEKRWYVLNRLICSGYTIVFVLVCILSLGLLVFGDMLQSLMLKRFPIVAEVTMKLISFRALWFLMILMVFFLGIYTFVPDKKLRLRDQIPGAVFSTVGWMGFSFAFSLYFDHIGGKNYSYMYGSLTAIVLLLLWLYMCMCILFLGAEINCQWREAKEYLFNRSMRM</sequence>
<evidence type="ECO:0000256" key="2">
    <source>
        <dbReference type="ARBA" id="ARBA00022475"/>
    </source>
</evidence>
<evidence type="ECO:0000256" key="6">
    <source>
        <dbReference type="SAM" id="Phobius"/>
    </source>
</evidence>
<protein>
    <submittedName>
        <fullName evidence="7">YihY/virulence factor BrkB family protein</fullName>
    </submittedName>
</protein>
<dbReference type="PANTHER" id="PTHR30213:SF0">
    <property type="entry name" value="UPF0761 MEMBRANE PROTEIN YIHY"/>
    <property type="match status" value="1"/>
</dbReference>
<feature type="transmembrane region" description="Helical" evidence="6">
    <location>
        <begin position="239"/>
        <end position="263"/>
    </location>
</feature>
<evidence type="ECO:0000256" key="4">
    <source>
        <dbReference type="ARBA" id="ARBA00022989"/>
    </source>
</evidence>
<dbReference type="Proteomes" id="UP000429958">
    <property type="component" value="Unassembled WGS sequence"/>
</dbReference>
<dbReference type="PIRSF" id="PIRSF035875">
    <property type="entry name" value="RNase_BN"/>
    <property type="match status" value="1"/>
</dbReference>
<keyword evidence="4 6" id="KW-1133">Transmembrane helix</keyword>
<keyword evidence="2" id="KW-1003">Cell membrane</keyword>
<feature type="transmembrane region" description="Helical" evidence="6">
    <location>
        <begin position="177"/>
        <end position="195"/>
    </location>
</feature>
<dbReference type="RefSeq" id="WP_154472894.1">
    <property type="nucleotide sequence ID" value="NZ_DBEWUL010000223.1"/>
</dbReference>
<evidence type="ECO:0000256" key="1">
    <source>
        <dbReference type="ARBA" id="ARBA00004651"/>
    </source>
</evidence>
<evidence type="ECO:0000256" key="3">
    <source>
        <dbReference type="ARBA" id="ARBA00022692"/>
    </source>
</evidence>
<evidence type="ECO:0000256" key="5">
    <source>
        <dbReference type="ARBA" id="ARBA00023136"/>
    </source>
</evidence>
<dbReference type="PANTHER" id="PTHR30213">
    <property type="entry name" value="INNER MEMBRANE PROTEIN YHJD"/>
    <property type="match status" value="1"/>
</dbReference>
<reference evidence="7 8" key="1">
    <citation type="submission" date="2019-08" db="EMBL/GenBank/DDBJ databases">
        <title>In-depth cultivation of the pig gut microbiome towards novel bacterial diversity and tailored functional studies.</title>
        <authorList>
            <person name="Wylensek D."/>
            <person name="Hitch T.C.A."/>
            <person name="Clavel T."/>
        </authorList>
    </citation>
    <scope>NUCLEOTIDE SEQUENCE [LARGE SCALE GENOMIC DNA]</scope>
    <source>
        <strain evidence="7 8">WCA-389-WT-23D1</strain>
    </source>
</reference>
<keyword evidence="5 6" id="KW-0472">Membrane</keyword>
<organism evidence="7 8">
    <name type="scientific">Clostridium porci</name>
    <dbReference type="NCBI Taxonomy" id="2605778"/>
    <lineage>
        <taxon>Bacteria</taxon>
        <taxon>Bacillati</taxon>
        <taxon>Bacillota</taxon>
        <taxon>Clostridia</taxon>
        <taxon>Eubacteriales</taxon>
        <taxon>Clostridiaceae</taxon>
        <taxon>Clostridium</taxon>
    </lineage>
</organism>
<keyword evidence="3 6" id="KW-0812">Transmembrane</keyword>
<proteinExistence type="predicted"/>
<feature type="transmembrane region" description="Helical" evidence="6">
    <location>
        <begin position="86"/>
        <end position="107"/>
    </location>
</feature>
<comment type="caution">
    <text evidence="7">The sequence shown here is derived from an EMBL/GenBank/DDBJ whole genome shotgun (WGS) entry which is preliminary data.</text>
</comment>
<dbReference type="InterPro" id="IPR017039">
    <property type="entry name" value="Virul_fac_BrkB"/>
</dbReference>